<feature type="binding site" evidence="3">
    <location>
        <position position="93"/>
    </location>
    <ligand>
        <name>5-phospho-alpha-D-ribose 1-diphosphate</name>
        <dbReference type="ChEBI" id="CHEBI:58017"/>
    </ligand>
</feature>
<reference evidence="7 9" key="2">
    <citation type="journal article" date="2019" name="PLoS Negl. Trop. Dis.">
        <title>Revisiting the worldwide diversity of Leptospira species in the environment.</title>
        <authorList>
            <person name="Vincent A.T."/>
            <person name="Schiettekatte O."/>
            <person name="Bourhy P."/>
            <person name="Veyrier F.J."/>
            <person name="Picardeau M."/>
        </authorList>
    </citation>
    <scope>NUCLEOTIDE SEQUENCE [LARGE SCALE GENOMIC DNA]</scope>
    <source>
        <strain evidence="7 9">201800273</strain>
        <strain evidence="6">201800295</strain>
    </source>
</reference>
<feature type="binding site" evidence="3">
    <location>
        <begin position="113"/>
        <end position="121"/>
    </location>
    <ligand>
        <name>5-phospho-alpha-D-ribose 1-diphosphate</name>
        <dbReference type="ChEBI" id="CHEBI:58017"/>
    </ligand>
</feature>
<dbReference type="Pfam" id="PF02885">
    <property type="entry name" value="Glycos_trans_3N"/>
    <property type="match status" value="1"/>
</dbReference>
<dbReference type="GO" id="GO:0004048">
    <property type="term" value="F:anthranilate phosphoribosyltransferase activity"/>
    <property type="evidence" value="ECO:0007669"/>
    <property type="project" value="UniProtKB-UniRule"/>
</dbReference>
<comment type="catalytic activity">
    <reaction evidence="3">
        <text>N-(5-phospho-beta-D-ribosyl)anthranilate + diphosphate = 5-phospho-alpha-D-ribose 1-diphosphate + anthranilate</text>
        <dbReference type="Rhea" id="RHEA:11768"/>
        <dbReference type="ChEBI" id="CHEBI:16567"/>
        <dbReference type="ChEBI" id="CHEBI:18277"/>
        <dbReference type="ChEBI" id="CHEBI:33019"/>
        <dbReference type="ChEBI" id="CHEBI:58017"/>
        <dbReference type="EC" id="2.4.2.18"/>
    </reaction>
</comment>
<keyword evidence="8" id="KW-1185">Reference proteome</keyword>
<reference evidence="6" key="1">
    <citation type="submission" date="2018-10" db="EMBL/GenBank/DDBJ databases">
        <authorList>
            <person name="Vincent A.T."/>
            <person name="Schiettekatte O."/>
            <person name="Bourhy P."/>
            <person name="Veyrier F.J."/>
            <person name="Picardeau M."/>
        </authorList>
    </citation>
    <scope>NUCLEOTIDE SEQUENCE</scope>
    <source>
        <strain evidence="6">201800295</strain>
    </source>
</reference>
<evidence type="ECO:0000256" key="1">
    <source>
        <dbReference type="ARBA" id="ARBA00022676"/>
    </source>
</evidence>
<feature type="binding site" evidence="3">
    <location>
        <position position="231"/>
    </location>
    <ligand>
        <name>Mg(2+)</name>
        <dbReference type="ChEBI" id="CHEBI:18420"/>
        <label>2</label>
    </ligand>
</feature>
<dbReference type="HAMAP" id="MF_00211">
    <property type="entry name" value="TrpD"/>
    <property type="match status" value="1"/>
</dbReference>
<dbReference type="InterPro" id="IPR036320">
    <property type="entry name" value="Glycosyl_Trfase_fam3_N_dom_sf"/>
</dbReference>
<comment type="similarity">
    <text evidence="3">Belongs to the anthranilate phosphoribosyltransferase family.</text>
</comment>
<accession>A0A7I0IJP9</accession>
<protein>
    <recommendedName>
        <fullName evidence="3">Anthranilate phosphoribosyltransferase</fullName>
        <ecNumber evidence="3">2.4.2.18</ecNumber>
    </recommendedName>
</protein>
<feature type="domain" description="Glycosyl transferase family 3 N-terminal" evidence="5">
    <location>
        <begin position="7"/>
        <end position="69"/>
    </location>
</feature>
<dbReference type="InterPro" id="IPR035902">
    <property type="entry name" value="Nuc_phospho_transferase"/>
</dbReference>
<evidence type="ECO:0000313" key="7">
    <source>
        <dbReference type="EMBL" id="TGL03437.1"/>
    </source>
</evidence>
<feature type="binding site" evidence="3">
    <location>
        <position position="85"/>
    </location>
    <ligand>
        <name>5-phospho-alpha-D-ribose 1-diphosphate</name>
        <dbReference type="ChEBI" id="CHEBI:58017"/>
    </ligand>
</feature>
<keyword evidence="2 3" id="KW-0808">Transferase</keyword>
<dbReference type="PANTHER" id="PTHR43285:SF2">
    <property type="entry name" value="ANTHRANILATE PHOSPHORIBOSYLTRANSFERASE"/>
    <property type="match status" value="1"/>
</dbReference>
<evidence type="ECO:0000256" key="2">
    <source>
        <dbReference type="ARBA" id="ARBA00022679"/>
    </source>
</evidence>
<feature type="binding site" evidence="3">
    <location>
        <begin position="95"/>
        <end position="98"/>
    </location>
    <ligand>
        <name>5-phospho-alpha-D-ribose 1-diphosphate</name>
        <dbReference type="ChEBI" id="CHEBI:58017"/>
    </ligand>
</feature>
<feature type="binding site" evidence="3">
    <location>
        <position position="85"/>
    </location>
    <ligand>
        <name>anthranilate</name>
        <dbReference type="ChEBI" id="CHEBI:16567"/>
        <label>1</label>
    </ligand>
</feature>
<comment type="cofactor">
    <cofactor evidence="3">
        <name>Mg(2+)</name>
        <dbReference type="ChEBI" id="CHEBI:18420"/>
    </cofactor>
    <text evidence="3">Binds 2 magnesium ions per monomer.</text>
</comment>
<feature type="binding site" evidence="3">
    <location>
        <position position="125"/>
    </location>
    <ligand>
        <name>5-phospho-alpha-D-ribose 1-diphosphate</name>
        <dbReference type="ChEBI" id="CHEBI:58017"/>
    </ligand>
</feature>
<dbReference type="Gene3D" id="1.20.970.10">
    <property type="entry name" value="Transferase, Pyrimidine Nucleoside Phosphorylase, Chain C"/>
    <property type="match status" value="1"/>
</dbReference>
<feature type="binding site" evidence="3">
    <location>
        <begin position="88"/>
        <end position="89"/>
    </location>
    <ligand>
        <name>5-phospho-alpha-D-ribose 1-diphosphate</name>
        <dbReference type="ChEBI" id="CHEBI:58017"/>
    </ligand>
</feature>
<dbReference type="Gene3D" id="3.40.1030.10">
    <property type="entry name" value="Nucleoside phosphorylase/phosphoribosyltransferase catalytic domain"/>
    <property type="match status" value="1"/>
</dbReference>
<dbReference type="InterPro" id="IPR005940">
    <property type="entry name" value="Anthranilate_Pribosyl_Tfrase"/>
</dbReference>
<feature type="domain" description="Glycosyl transferase family 3" evidence="4">
    <location>
        <begin position="79"/>
        <end position="327"/>
    </location>
</feature>
<feature type="binding site" evidence="3">
    <location>
        <position position="116"/>
    </location>
    <ligand>
        <name>anthranilate</name>
        <dbReference type="ChEBI" id="CHEBI:16567"/>
        <label>1</label>
    </ligand>
</feature>
<dbReference type="UniPathway" id="UPA00035">
    <property type="reaction ID" value="UER00041"/>
</dbReference>
<keyword evidence="3" id="KW-0822">Tryptophan biosynthesis</keyword>
<evidence type="ECO:0000313" key="6">
    <source>
        <dbReference type="EMBL" id="TGK47260.1"/>
    </source>
</evidence>
<comment type="function">
    <text evidence="3">Catalyzes the transfer of the phosphoribosyl group of 5-phosphorylribose-1-pyrophosphate (PRPP) to anthranilate to yield N-(5'-phosphoribosyl)-anthranilate (PRA).</text>
</comment>
<feature type="binding site" evidence="3">
    <location>
        <position position="230"/>
    </location>
    <ligand>
        <name>Mg(2+)</name>
        <dbReference type="ChEBI" id="CHEBI:18420"/>
        <label>2</label>
    </ligand>
</feature>
<proteinExistence type="inferred from homology"/>
<name>A0A7I0IJP9_9LEPT</name>
<comment type="pathway">
    <text evidence="3">Amino-acid biosynthesis; L-tryptophan biosynthesis; L-tryptophan from chorismate: step 2/5.</text>
</comment>
<feature type="binding site" evidence="3">
    <location>
        <position position="97"/>
    </location>
    <ligand>
        <name>Mg(2+)</name>
        <dbReference type="ChEBI" id="CHEBI:18420"/>
        <label>1</label>
    </ligand>
</feature>
<keyword evidence="3" id="KW-0057">Aromatic amino acid biosynthesis</keyword>
<sequence length="345" mass="37587">MTAPTIKDILGQVVSGHHLVDTHAEFFLNEVMDGKVPEPMLASFLTAMKMKGETTDELFGFVRAMRHHAIKPKTNFGFDFLDTCGTGGDGKGTLNVSTLSALTLASLGHKVAKHGNRSVSSLSGSSDILSGLGYPLERTHEECENEFLRTGFVFLFAPAWHPAMKYAGPVRAALGFRTFFNLIGPLSNPFSPTHQIVGVYDRSLCLPMAEILGKLGLKQAIVCHSQDGLDEFSIFEPTDYAFFDGKDTQELRFDPKELRLTESELDRNTVFSSSKEGAEALFRAVLDPSSATGGTAMVSLNAGVSLFLLGAVKDVKTGYEIARDALLSKKVLRFVRETLNLRSAL</sequence>
<dbReference type="GO" id="GO:0005829">
    <property type="term" value="C:cytosol"/>
    <property type="evidence" value="ECO:0007669"/>
    <property type="project" value="TreeGrafter"/>
</dbReference>
<feature type="binding site" evidence="3">
    <location>
        <position position="231"/>
    </location>
    <ligand>
        <name>Mg(2+)</name>
        <dbReference type="ChEBI" id="CHEBI:18420"/>
        <label>1</label>
    </ligand>
</feature>
<keyword evidence="3" id="KW-0028">Amino-acid biosynthesis</keyword>
<evidence type="ECO:0000259" key="4">
    <source>
        <dbReference type="Pfam" id="PF00591"/>
    </source>
</evidence>
<dbReference type="InterPro" id="IPR000312">
    <property type="entry name" value="Glycosyl_Trfase_fam3"/>
</dbReference>
<dbReference type="SUPFAM" id="SSF52418">
    <property type="entry name" value="Nucleoside phosphorylase/phosphoribosyltransferase catalytic domain"/>
    <property type="match status" value="1"/>
</dbReference>
<comment type="caution">
    <text evidence="3">Lacks conserved residue(s) required for the propagation of feature annotation.</text>
</comment>
<dbReference type="InterPro" id="IPR017459">
    <property type="entry name" value="Glycosyl_Trfase_fam3_N_dom"/>
</dbReference>
<keyword evidence="3" id="KW-0460">Magnesium</keyword>
<dbReference type="RefSeq" id="WP_135754909.1">
    <property type="nucleotide sequence ID" value="NZ_RQFD01000016.1"/>
</dbReference>
<dbReference type="Proteomes" id="UP000297617">
    <property type="component" value="Unassembled WGS sequence"/>
</dbReference>
<evidence type="ECO:0000256" key="3">
    <source>
        <dbReference type="HAMAP-Rule" id="MF_00211"/>
    </source>
</evidence>
<evidence type="ECO:0000313" key="9">
    <source>
        <dbReference type="Proteomes" id="UP000297641"/>
    </source>
</evidence>
<keyword evidence="1 3" id="KW-0328">Glycosyltransferase</keyword>
<organism evidence="7 9">
    <name type="scientific">Leptospira bouyouniensis</name>
    <dbReference type="NCBI Taxonomy" id="2484911"/>
    <lineage>
        <taxon>Bacteria</taxon>
        <taxon>Pseudomonadati</taxon>
        <taxon>Spirochaetota</taxon>
        <taxon>Spirochaetia</taxon>
        <taxon>Leptospirales</taxon>
        <taxon>Leptospiraceae</taxon>
        <taxon>Leptospira</taxon>
    </lineage>
</organism>
<feature type="binding site" evidence="3">
    <location>
        <position position="171"/>
    </location>
    <ligand>
        <name>anthranilate</name>
        <dbReference type="ChEBI" id="CHEBI:16567"/>
        <label>2</label>
    </ligand>
</feature>
<dbReference type="EMBL" id="RQFD01000016">
    <property type="protein sequence ID" value="TGK47260.1"/>
    <property type="molecule type" value="Genomic_DNA"/>
</dbReference>
<dbReference type="AlphaFoldDB" id="A0A7I0IJP9"/>
<dbReference type="SUPFAM" id="SSF47648">
    <property type="entry name" value="Nucleoside phosphorylase/phosphoribosyltransferase N-terminal domain"/>
    <property type="match status" value="1"/>
</dbReference>
<dbReference type="GO" id="GO:0000162">
    <property type="term" value="P:L-tryptophan biosynthetic process"/>
    <property type="evidence" value="ECO:0007669"/>
    <property type="project" value="UniProtKB-UniRule"/>
</dbReference>
<comment type="caution">
    <text evidence="7">The sequence shown here is derived from an EMBL/GenBank/DDBJ whole genome shotgun (WGS) entry which is preliminary data.</text>
</comment>
<dbReference type="GO" id="GO:0000287">
    <property type="term" value="F:magnesium ion binding"/>
    <property type="evidence" value="ECO:0007669"/>
    <property type="project" value="UniProtKB-UniRule"/>
</dbReference>
<dbReference type="Pfam" id="PF00591">
    <property type="entry name" value="Glycos_transf_3"/>
    <property type="match status" value="1"/>
</dbReference>
<dbReference type="EMBL" id="RQFT01000012">
    <property type="protein sequence ID" value="TGL03437.1"/>
    <property type="molecule type" value="Genomic_DNA"/>
</dbReference>
<dbReference type="PANTHER" id="PTHR43285">
    <property type="entry name" value="ANTHRANILATE PHOSPHORIBOSYLTRANSFERASE"/>
    <property type="match status" value="1"/>
</dbReference>
<comment type="subunit">
    <text evidence="3">Homodimer.</text>
</comment>
<gene>
    <name evidence="3 7" type="primary">trpD</name>
    <name evidence="6" type="ORF">EHQ10_18290</name>
    <name evidence="7" type="ORF">EHQ43_16855</name>
</gene>
<keyword evidence="3" id="KW-0479">Metal-binding</keyword>
<dbReference type="NCBIfam" id="TIGR01245">
    <property type="entry name" value="trpD"/>
    <property type="match status" value="1"/>
</dbReference>
<evidence type="ECO:0000259" key="5">
    <source>
        <dbReference type="Pfam" id="PF02885"/>
    </source>
</evidence>
<dbReference type="Proteomes" id="UP000297641">
    <property type="component" value="Unassembled WGS sequence"/>
</dbReference>
<dbReference type="EC" id="2.4.2.18" evidence="3"/>
<evidence type="ECO:0000313" key="8">
    <source>
        <dbReference type="Proteomes" id="UP000297617"/>
    </source>
</evidence>